<accession>A0A9Q7BF48</accession>
<sequence length="229" mass="26719">MRGLMESSNTIELRYLVNDPNFDIFDFPYDFYDDNLRTVFEELFIQKYYFYEIGCEVPQRWKHMLMAHLNEVMPYYRKLYEIELAQKGINFLLNKDLREEFSRTLTEDEKQKENISSTNNSSNNTTGNSSNRFKESSLDNGIADLSDDRITTVNDNMVNSTMATILKDNGLTDRANNKLNNLIEKTVLVSQGNIGTTSSAELVQKWRDSVINLMQMLLESCRDLFMLVF</sequence>
<feature type="region of interest" description="Disordered" evidence="1">
    <location>
        <begin position="105"/>
        <end position="135"/>
    </location>
</feature>
<evidence type="ECO:0000256" key="1">
    <source>
        <dbReference type="SAM" id="MobiDB-lite"/>
    </source>
</evidence>
<organism evidence="2 3">
    <name type="scientific">Clostridium phage CPQ3</name>
    <dbReference type="NCBI Taxonomy" id="2863149"/>
    <lineage>
        <taxon>Viruses</taxon>
        <taxon>Duplodnaviria</taxon>
        <taxon>Heunggongvirae</taxon>
        <taxon>Uroviricota</taxon>
        <taxon>Caudoviricetes</taxon>
        <taxon>Guelinviridae</taxon>
        <taxon>Brucesealvirus</taxon>
        <taxon>Brucesealvirus cpq3</taxon>
    </lineage>
</organism>
<name>A0A9Q7BF48_9CAUD</name>
<keyword evidence="3" id="KW-1185">Reference proteome</keyword>
<reference evidence="2" key="1">
    <citation type="submission" date="2021-06" db="EMBL/GenBank/DDBJ databases">
        <authorList>
            <person name="Noor Mohammadi T."/>
            <person name="Li Y."/>
            <person name="Shen C."/>
            <person name="Masuda Y."/>
            <person name="Honjoh K.-I."/>
            <person name="Miyamoto T."/>
        </authorList>
    </citation>
    <scope>NUCLEOTIDE SEQUENCE</scope>
</reference>
<feature type="compositionally biased region" description="Low complexity" evidence="1">
    <location>
        <begin position="116"/>
        <end position="131"/>
    </location>
</feature>
<proteinExistence type="predicted"/>
<dbReference type="Proteomes" id="UP001144712">
    <property type="component" value="Segment"/>
</dbReference>
<protein>
    <submittedName>
        <fullName evidence="2">Collar protein</fullName>
    </submittedName>
</protein>
<dbReference type="EMBL" id="MZ401005">
    <property type="protein sequence ID" value="QYC53093.1"/>
    <property type="molecule type" value="Genomic_DNA"/>
</dbReference>
<evidence type="ECO:0000313" key="3">
    <source>
        <dbReference type="Proteomes" id="UP001144712"/>
    </source>
</evidence>
<evidence type="ECO:0000313" key="2">
    <source>
        <dbReference type="EMBL" id="QYC53093.1"/>
    </source>
</evidence>